<dbReference type="UniPathway" id="UPA00559"/>
<sequence>MSPGAGCVLLIPVSDIIRRLSERGAKRVALQFPAGLARQAPGVAAALRDAGFEVIVSGDPCYGACDLALDTLTYADVLVHFGHAPVEDRSSVIYEPVRIDFDVGVLSRALPMLESRRVGLVTTVQHVHLVGAMAAYLGEHGIEAVVAPGDGRTPLPGQVLGCNFAAARATGADEILFVGTGVFHPTGIQLATRARVVALDPFTGEARLVDASRLVRRRAAVMAKAEDAASFGIIVSTKSGQQRMGLARRLAALSDRAFLVAMREVSPAGMLDLGFGAYVNTACPRLAYDDQIRFPVPVLTPPEFEILCGARAWEDYAIDEYLAP</sequence>
<protein>
    <recommendedName>
        <fullName evidence="3 10">2-(3-amino-3-carboxypropyl)histidine synthase</fullName>
        <ecNumber evidence="3 10">2.5.1.108</ecNumber>
    </recommendedName>
</protein>
<evidence type="ECO:0000256" key="8">
    <source>
        <dbReference type="ARBA" id="ARBA00023014"/>
    </source>
</evidence>
<keyword evidence="6 10" id="KW-0479">Metal-binding</keyword>
<dbReference type="InterPro" id="IPR042265">
    <property type="entry name" value="DPH1/DPH2_3"/>
</dbReference>
<dbReference type="SFLD" id="SFLDS00032">
    <property type="entry name" value="Radical_SAM_3-amino-3-carboxyp"/>
    <property type="match status" value="1"/>
</dbReference>
<organism evidence="11 12">
    <name type="scientific">Methanoculleus bourgensis</name>
    <dbReference type="NCBI Taxonomy" id="83986"/>
    <lineage>
        <taxon>Archaea</taxon>
        <taxon>Methanobacteriati</taxon>
        <taxon>Methanobacteriota</taxon>
        <taxon>Stenosarchaea group</taxon>
        <taxon>Methanomicrobia</taxon>
        <taxon>Methanomicrobiales</taxon>
        <taxon>Methanomicrobiaceae</taxon>
        <taxon>Methanoculleus</taxon>
    </lineage>
</organism>
<evidence type="ECO:0000256" key="2">
    <source>
        <dbReference type="ARBA" id="ARBA00005156"/>
    </source>
</evidence>
<keyword evidence="10" id="KW-0004">4Fe-4S</keyword>
<dbReference type="InterPro" id="IPR042263">
    <property type="entry name" value="DPH1/DPH2_1"/>
</dbReference>
<dbReference type="EC" id="2.5.1.108" evidence="3 10"/>
<dbReference type="InterPro" id="IPR016435">
    <property type="entry name" value="DPH1/DPH2"/>
</dbReference>
<dbReference type="InterPro" id="IPR035435">
    <property type="entry name" value="DPH1/DPH2_euk_archaea"/>
</dbReference>
<dbReference type="AlphaFoldDB" id="A0A7K4C4S0"/>
<evidence type="ECO:0000313" key="11">
    <source>
        <dbReference type="EMBL" id="NQS77462.1"/>
    </source>
</evidence>
<evidence type="ECO:0000256" key="4">
    <source>
        <dbReference type="ARBA" id="ARBA00022679"/>
    </source>
</evidence>
<dbReference type="GO" id="GO:0046872">
    <property type="term" value="F:metal ion binding"/>
    <property type="evidence" value="ECO:0007669"/>
    <property type="project" value="UniProtKB-KW"/>
</dbReference>
<evidence type="ECO:0000256" key="10">
    <source>
        <dbReference type="PIRNR" id="PIRNR004967"/>
    </source>
</evidence>
<dbReference type="InterPro" id="IPR042264">
    <property type="entry name" value="DPH1/DPH2_2"/>
</dbReference>
<dbReference type="Gene3D" id="3.40.50.11860">
    <property type="entry name" value="Diphthamide synthesis DPH1/DPH2 domain 3"/>
    <property type="match status" value="1"/>
</dbReference>
<dbReference type="PIRSF" id="PIRSF004967">
    <property type="entry name" value="DPH1"/>
    <property type="match status" value="1"/>
</dbReference>
<reference evidence="11" key="1">
    <citation type="submission" date="2020-05" db="EMBL/GenBank/DDBJ databases">
        <title>The first insight into the ecology of ammonia-tolerant syntrophic propionate oxidizing bacteria.</title>
        <authorList>
            <person name="Singh A."/>
            <person name="Schnurer A."/>
            <person name="Westerholm M."/>
        </authorList>
    </citation>
    <scope>NUCLEOTIDE SEQUENCE</scope>
    <source>
        <strain evidence="11">MAG54</strain>
    </source>
</reference>
<dbReference type="Gene3D" id="3.40.50.11850">
    <property type="entry name" value="Diphthamide synthesis DPH1/DPH2 domain 2"/>
    <property type="match status" value="1"/>
</dbReference>
<keyword evidence="7 10" id="KW-0408">Iron</keyword>
<keyword evidence="8 10" id="KW-0411">Iron-sulfur</keyword>
<evidence type="ECO:0000256" key="1">
    <source>
        <dbReference type="ARBA" id="ARBA00001966"/>
    </source>
</evidence>
<dbReference type="GO" id="GO:0017183">
    <property type="term" value="P:protein histidyl modification to diphthamide"/>
    <property type="evidence" value="ECO:0007669"/>
    <property type="project" value="UniProtKB-UniRule"/>
</dbReference>
<keyword evidence="4 10" id="KW-0808">Transferase</keyword>
<comment type="caution">
    <text evidence="11">The sequence shown here is derived from an EMBL/GenBank/DDBJ whole genome shotgun (WGS) entry which is preliminary data.</text>
</comment>
<evidence type="ECO:0000256" key="3">
    <source>
        <dbReference type="ARBA" id="ARBA00012221"/>
    </source>
</evidence>
<evidence type="ECO:0000256" key="9">
    <source>
        <dbReference type="ARBA" id="ARBA00048403"/>
    </source>
</evidence>
<dbReference type="Pfam" id="PF01866">
    <property type="entry name" value="Diphthamide_syn"/>
    <property type="match status" value="1"/>
</dbReference>
<evidence type="ECO:0000313" key="12">
    <source>
        <dbReference type="Proteomes" id="UP000737555"/>
    </source>
</evidence>
<dbReference type="PANTHER" id="PTHR10762:SF1">
    <property type="entry name" value="2-(3-AMINO-3-CARBOXYPROPYL)HISTIDINE SYNTHASE SUBUNIT 1"/>
    <property type="match status" value="1"/>
</dbReference>
<comment type="pathway">
    <text evidence="2 10">Protein modification; peptidyl-diphthamide biosynthesis.</text>
</comment>
<dbReference type="NCBIfam" id="TIGR03682">
    <property type="entry name" value="arCOG04112"/>
    <property type="match status" value="1"/>
</dbReference>
<evidence type="ECO:0000256" key="5">
    <source>
        <dbReference type="ARBA" id="ARBA00022691"/>
    </source>
</evidence>
<dbReference type="InterPro" id="IPR022428">
    <property type="entry name" value="Dph2_arc"/>
</dbReference>
<proteinExistence type="inferred from homology"/>
<evidence type="ECO:0000256" key="6">
    <source>
        <dbReference type="ARBA" id="ARBA00022723"/>
    </source>
</evidence>
<accession>A0A7K4C4S0</accession>
<comment type="catalytic activity">
    <reaction evidence="9 10">
        <text>L-histidyl-[translation elongation factor 2] + S-adenosyl-L-methionine = 2-[(3S)-amino-3-carboxypropyl]-L-histidyl-[translation elongation factor 2] + S-methyl-5'-thioadenosine + H(+)</text>
        <dbReference type="Rhea" id="RHEA:36783"/>
        <dbReference type="Rhea" id="RHEA-COMP:9748"/>
        <dbReference type="Rhea" id="RHEA-COMP:9749"/>
        <dbReference type="ChEBI" id="CHEBI:15378"/>
        <dbReference type="ChEBI" id="CHEBI:17509"/>
        <dbReference type="ChEBI" id="CHEBI:29979"/>
        <dbReference type="ChEBI" id="CHEBI:59789"/>
        <dbReference type="ChEBI" id="CHEBI:73995"/>
        <dbReference type="EC" id="2.5.1.108"/>
    </reaction>
</comment>
<dbReference type="GO" id="GO:0051539">
    <property type="term" value="F:4 iron, 4 sulfur cluster binding"/>
    <property type="evidence" value="ECO:0007669"/>
    <property type="project" value="UniProtKB-UniRule"/>
</dbReference>
<comment type="function">
    <text evidence="10">Catalyzes the first step of diphthamide biosynthesis, i.e. the transfer of the 3-amino-3-carboxypropyl group from S-adenosyl-L-methionine (SAM) to the C2 position of the imidazole ring of the target histidine residue in translation elongation factor 2 (EF-2).</text>
</comment>
<dbReference type="GO" id="GO:0090560">
    <property type="term" value="F:2-(3-amino-3-carboxypropyl)histidine synthase activity"/>
    <property type="evidence" value="ECO:0007669"/>
    <property type="project" value="UniProtKB-UniRule"/>
</dbReference>
<dbReference type="Proteomes" id="UP000737555">
    <property type="component" value="Unassembled WGS sequence"/>
</dbReference>
<dbReference type="PANTHER" id="PTHR10762">
    <property type="entry name" value="DIPHTHAMIDE BIOSYNTHESIS PROTEIN"/>
    <property type="match status" value="1"/>
</dbReference>
<dbReference type="Gene3D" id="3.40.50.11840">
    <property type="entry name" value="Diphthamide synthesis DPH1/DPH2 domain 1"/>
    <property type="match status" value="1"/>
</dbReference>
<dbReference type="NCBIfam" id="TIGR00322">
    <property type="entry name" value="diphth2_R"/>
    <property type="match status" value="1"/>
</dbReference>
<dbReference type="EMBL" id="JABMJE010000014">
    <property type="protein sequence ID" value="NQS77462.1"/>
    <property type="molecule type" value="Genomic_DNA"/>
</dbReference>
<gene>
    <name evidence="11" type="primary">dph2</name>
    <name evidence="11" type="ORF">HQQ74_01875</name>
</gene>
<comment type="cofactor">
    <cofactor evidence="1 10">
        <name>[4Fe-4S] cluster</name>
        <dbReference type="ChEBI" id="CHEBI:49883"/>
    </cofactor>
</comment>
<comment type="similarity">
    <text evidence="10">Belongs to the DPH1/DPH2 family.</text>
</comment>
<name>A0A7K4C4S0_9EURY</name>
<evidence type="ECO:0000256" key="7">
    <source>
        <dbReference type="ARBA" id="ARBA00023004"/>
    </source>
</evidence>
<keyword evidence="5 10" id="KW-0949">S-adenosyl-L-methionine</keyword>